<reference evidence="2 3" key="1">
    <citation type="journal article" date="2022" name="Microbiol. Spectr.">
        <title>Microbiota of the Pregnant Mouse: Characterization of the Bacterial Communities in the Oral Cavity, Lung, Intestine, and Vagina through Culture and DNA Sequencing.</title>
        <authorList>
            <person name="Greenberg J.M."/>
            <person name="Romero R."/>
            <person name="Winters A.D."/>
            <person name="Galaz J."/>
            <person name="Garcia-Flores V."/>
            <person name="Arenas-Hernandez M."/>
            <person name="Panzer J."/>
            <person name="Shaffer Z."/>
            <person name="Kracht D.J."/>
            <person name="Gomez-Lopez N."/>
            <person name="Theis K.R."/>
        </authorList>
    </citation>
    <scope>NUCLEOTIDE SEQUENCE [LARGE SCALE GENOMIC DNA]</scope>
    <source>
        <strain evidence="2 3">MAC-C1-H1</strain>
    </source>
</reference>
<gene>
    <name evidence="2" type="ORF">MUU45_000775</name>
</gene>
<evidence type="ECO:0000256" key="1">
    <source>
        <dbReference type="SAM" id="MobiDB-lite"/>
    </source>
</evidence>
<evidence type="ECO:0000313" key="2">
    <source>
        <dbReference type="EMBL" id="MCQ9120957.1"/>
    </source>
</evidence>
<feature type="compositionally biased region" description="Gly residues" evidence="1">
    <location>
        <begin position="47"/>
        <end position="56"/>
    </location>
</feature>
<comment type="caution">
    <text evidence="2">The sequence shown here is derived from an EMBL/GenBank/DDBJ whole genome shotgun (WGS) entry which is preliminary data.</text>
</comment>
<sequence length="56" mass="5752">MALNPLANRRNVRSPKDGNSGVRFQDSTAKVASIIANPKPLAHTGKRGGGCSSCGS</sequence>
<organism evidence="2 3">
    <name type="scientific">Rodentibacter pneumotropicus</name>
    <dbReference type="NCBI Taxonomy" id="758"/>
    <lineage>
        <taxon>Bacteria</taxon>
        <taxon>Pseudomonadati</taxon>
        <taxon>Pseudomonadota</taxon>
        <taxon>Gammaproteobacteria</taxon>
        <taxon>Pasteurellales</taxon>
        <taxon>Pasteurellaceae</taxon>
        <taxon>Rodentibacter</taxon>
    </lineage>
</organism>
<dbReference type="EMBL" id="JALJCU010000008">
    <property type="protein sequence ID" value="MCQ9120957.1"/>
    <property type="molecule type" value="Genomic_DNA"/>
</dbReference>
<name>A0AAW5LC20_9PAST</name>
<accession>A0AAW5LC20</accession>
<proteinExistence type="predicted"/>
<dbReference type="RefSeq" id="WP_165688406.1">
    <property type="nucleotide sequence ID" value="NZ_JALJCU010000008.1"/>
</dbReference>
<protein>
    <submittedName>
        <fullName evidence="2">Uncharacterized protein</fullName>
    </submittedName>
</protein>
<keyword evidence="3" id="KW-1185">Reference proteome</keyword>
<dbReference type="AlphaFoldDB" id="A0AAW5LC20"/>
<evidence type="ECO:0000313" key="3">
    <source>
        <dbReference type="Proteomes" id="UP001206350"/>
    </source>
</evidence>
<dbReference type="Proteomes" id="UP001206350">
    <property type="component" value="Unassembled WGS sequence"/>
</dbReference>
<feature type="region of interest" description="Disordered" evidence="1">
    <location>
        <begin position="1"/>
        <end position="56"/>
    </location>
</feature>